<feature type="transmembrane region" description="Helical" evidence="1">
    <location>
        <begin position="198"/>
        <end position="220"/>
    </location>
</feature>
<evidence type="ECO:0000256" key="1">
    <source>
        <dbReference type="SAM" id="Phobius"/>
    </source>
</evidence>
<dbReference type="GO" id="GO:0000460">
    <property type="term" value="P:maturation of 5.8S rRNA"/>
    <property type="evidence" value="ECO:0007669"/>
    <property type="project" value="TreeGrafter"/>
</dbReference>
<organism evidence="2 3">
    <name type="scientific">Ancylostoma ceylanicum</name>
    <dbReference type="NCBI Taxonomy" id="53326"/>
    <lineage>
        <taxon>Eukaryota</taxon>
        <taxon>Metazoa</taxon>
        <taxon>Ecdysozoa</taxon>
        <taxon>Nematoda</taxon>
        <taxon>Chromadorea</taxon>
        <taxon>Rhabditida</taxon>
        <taxon>Rhabditina</taxon>
        <taxon>Rhabditomorpha</taxon>
        <taxon>Strongyloidea</taxon>
        <taxon>Ancylostomatidae</taxon>
        <taxon>Ancylostomatinae</taxon>
        <taxon>Ancylostoma</taxon>
    </lineage>
</organism>
<keyword evidence="3" id="KW-1185">Reference proteome</keyword>
<dbReference type="GO" id="GO:0000470">
    <property type="term" value="P:maturation of LSU-rRNA"/>
    <property type="evidence" value="ECO:0007669"/>
    <property type="project" value="TreeGrafter"/>
</dbReference>
<keyword evidence="1" id="KW-0472">Membrane</keyword>
<name>A0A016U682_9BILA</name>
<dbReference type="PANTHER" id="PTHR15002">
    <property type="entry name" value="RIBOSOMAL BIOGENESIS PROTEIN LAS1L"/>
    <property type="match status" value="1"/>
</dbReference>
<dbReference type="GO" id="GO:0004519">
    <property type="term" value="F:endonuclease activity"/>
    <property type="evidence" value="ECO:0007669"/>
    <property type="project" value="InterPro"/>
</dbReference>
<dbReference type="PANTHER" id="PTHR15002:SF0">
    <property type="entry name" value="RIBOSOMAL BIOGENESIS PROTEIN LAS1L"/>
    <property type="match status" value="1"/>
</dbReference>
<evidence type="ECO:0000313" key="3">
    <source>
        <dbReference type="Proteomes" id="UP000024635"/>
    </source>
</evidence>
<protein>
    <recommendedName>
        <fullName evidence="4">Las1-like protein</fullName>
    </recommendedName>
</protein>
<sequence>MVWHEEHRRSLKYAFVTNRLCTRSHASQHACRPVEHIVANVLTFINYVNEICQNQSQRHTSIIKAVQHLGIPSWLVEIRHNASHSHVPPIGTLRKAFHFCRQWLWDHFWSRQPYEAMRSAGAADKRNDVVAAEAELRDMRINNAIVAYALWRNARALISLLRHKKTDDHVALLNLHLCCVLTLSATKIIFCKVKSRQYALSVSVCLSVCLSVSVSLPLSLSPPSLSID</sequence>
<dbReference type="OrthoDB" id="10263222at2759"/>
<dbReference type="EMBL" id="JARK01001393">
    <property type="protein sequence ID" value="EYC10073.1"/>
    <property type="molecule type" value="Genomic_DNA"/>
</dbReference>
<dbReference type="AlphaFoldDB" id="A0A016U682"/>
<dbReference type="Pfam" id="PF04031">
    <property type="entry name" value="Las1"/>
    <property type="match status" value="1"/>
</dbReference>
<gene>
    <name evidence="2" type="primary">Acey_s0057.g2749</name>
    <name evidence="2" type="ORF">Y032_0057g2749</name>
</gene>
<evidence type="ECO:0000313" key="2">
    <source>
        <dbReference type="EMBL" id="EYC10073.1"/>
    </source>
</evidence>
<keyword evidence="1" id="KW-1133">Transmembrane helix</keyword>
<dbReference type="GO" id="GO:0090730">
    <property type="term" value="C:Las1 complex"/>
    <property type="evidence" value="ECO:0007669"/>
    <property type="project" value="InterPro"/>
</dbReference>
<evidence type="ECO:0008006" key="4">
    <source>
        <dbReference type="Google" id="ProtNLM"/>
    </source>
</evidence>
<dbReference type="GO" id="GO:0030687">
    <property type="term" value="C:preribosome, large subunit precursor"/>
    <property type="evidence" value="ECO:0007669"/>
    <property type="project" value="TreeGrafter"/>
</dbReference>
<dbReference type="InterPro" id="IPR007174">
    <property type="entry name" value="Las1"/>
</dbReference>
<accession>A0A016U682</accession>
<comment type="caution">
    <text evidence="2">The sequence shown here is derived from an EMBL/GenBank/DDBJ whole genome shotgun (WGS) entry which is preliminary data.</text>
</comment>
<proteinExistence type="predicted"/>
<dbReference type="Proteomes" id="UP000024635">
    <property type="component" value="Unassembled WGS sequence"/>
</dbReference>
<feature type="transmembrane region" description="Helical" evidence="1">
    <location>
        <begin position="171"/>
        <end position="191"/>
    </location>
</feature>
<reference evidence="3" key="1">
    <citation type="journal article" date="2015" name="Nat. Genet.">
        <title>The genome and transcriptome of the zoonotic hookworm Ancylostoma ceylanicum identify infection-specific gene families.</title>
        <authorList>
            <person name="Schwarz E.M."/>
            <person name="Hu Y."/>
            <person name="Antoshechkin I."/>
            <person name="Miller M.M."/>
            <person name="Sternberg P.W."/>
            <person name="Aroian R.V."/>
        </authorList>
    </citation>
    <scope>NUCLEOTIDE SEQUENCE</scope>
    <source>
        <strain evidence="3">HY135</strain>
    </source>
</reference>
<keyword evidence="1" id="KW-0812">Transmembrane</keyword>